<dbReference type="AlphaFoldDB" id="A0AAX6EF38"/>
<feature type="compositionally biased region" description="Basic and acidic residues" evidence="1">
    <location>
        <begin position="69"/>
        <end position="87"/>
    </location>
</feature>
<comment type="caution">
    <text evidence="2">The sequence shown here is derived from an EMBL/GenBank/DDBJ whole genome shotgun (WGS) entry which is preliminary data.</text>
</comment>
<dbReference type="Proteomes" id="UP001140949">
    <property type="component" value="Unassembled WGS sequence"/>
</dbReference>
<gene>
    <name evidence="2" type="ORF">M6B38_192125</name>
</gene>
<evidence type="ECO:0000313" key="2">
    <source>
        <dbReference type="EMBL" id="KAJ6802549.1"/>
    </source>
</evidence>
<reference evidence="2" key="2">
    <citation type="submission" date="2023-04" db="EMBL/GenBank/DDBJ databases">
        <authorList>
            <person name="Bruccoleri R.E."/>
            <person name="Oakeley E.J."/>
            <person name="Faust A.-M."/>
            <person name="Dessus-Babus S."/>
            <person name="Altorfer M."/>
            <person name="Burckhardt D."/>
            <person name="Oertli M."/>
            <person name="Naumann U."/>
            <person name="Petersen F."/>
            <person name="Wong J."/>
        </authorList>
    </citation>
    <scope>NUCLEOTIDE SEQUENCE</scope>
    <source>
        <strain evidence="2">GSM-AAB239-AS_SAM_17_03QT</strain>
        <tissue evidence="2">Leaf</tissue>
    </source>
</reference>
<feature type="compositionally biased region" description="Basic and acidic residues" evidence="1">
    <location>
        <begin position="173"/>
        <end position="192"/>
    </location>
</feature>
<keyword evidence="3" id="KW-1185">Reference proteome</keyword>
<feature type="compositionally biased region" description="Basic and acidic residues" evidence="1">
    <location>
        <begin position="210"/>
        <end position="221"/>
    </location>
</feature>
<feature type="region of interest" description="Disordered" evidence="1">
    <location>
        <begin position="153"/>
        <end position="251"/>
    </location>
</feature>
<accession>A0AAX6EF38</accession>
<dbReference type="PANTHER" id="PTHR31365:SF4">
    <property type="entry name" value="OS05G0179800 PROTEIN"/>
    <property type="match status" value="1"/>
</dbReference>
<feature type="region of interest" description="Disordered" evidence="1">
    <location>
        <begin position="21"/>
        <end position="139"/>
    </location>
</feature>
<reference evidence="2" key="1">
    <citation type="journal article" date="2023" name="GigaByte">
        <title>Genome assembly of the bearded iris, Iris pallida Lam.</title>
        <authorList>
            <person name="Bruccoleri R.E."/>
            <person name="Oakeley E.J."/>
            <person name="Faust A.M.E."/>
            <person name="Altorfer M."/>
            <person name="Dessus-Babus S."/>
            <person name="Burckhardt D."/>
            <person name="Oertli M."/>
            <person name="Naumann U."/>
            <person name="Petersen F."/>
            <person name="Wong J."/>
        </authorList>
    </citation>
    <scope>NUCLEOTIDE SEQUENCE</scope>
    <source>
        <strain evidence="2">GSM-AAB239-AS_SAM_17_03QT</strain>
    </source>
</reference>
<dbReference type="EMBL" id="JANAVB010037219">
    <property type="protein sequence ID" value="KAJ6802549.1"/>
    <property type="molecule type" value="Genomic_DNA"/>
</dbReference>
<feature type="compositionally biased region" description="Basic and acidic residues" evidence="1">
    <location>
        <begin position="128"/>
        <end position="139"/>
    </location>
</feature>
<protein>
    <submittedName>
        <fullName evidence="2">Nucleolin</fullName>
    </submittedName>
</protein>
<organism evidence="2 3">
    <name type="scientific">Iris pallida</name>
    <name type="common">Sweet iris</name>
    <dbReference type="NCBI Taxonomy" id="29817"/>
    <lineage>
        <taxon>Eukaryota</taxon>
        <taxon>Viridiplantae</taxon>
        <taxon>Streptophyta</taxon>
        <taxon>Embryophyta</taxon>
        <taxon>Tracheophyta</taxon>
        <taxon>Spermatophyta</taxon>
        <taxon>Magnoliopsida</taxon>
        <taxon>Liliopsida</taxon>
        <taxon>Asparagales</taxon>
        <taxon>Iridaceae</taxon>
        <taxon>Iridoideae</taxon>
        <taxon>Irideae</taxon>
        <taxon>Iris</taxon>
    </lineage>
</organism>
<evidence type="ECO:0000313" key="3">
    <source>
        <dbReference type="Proteomes" id="UP001140949"/>
    </source>
</evidence>
<name>A0AAX6EF38_IRIPA</name>
<sequence length="303" mass="33359">MVGGGGSIRSNNVFAALDSLKKKKKSKASAGQSRSELEPAEVFWAPTPIKSMSWADVDDDDDYFATTEPLEKLPATKEEEEVPAHLLEEEESESGDDDIEDSDDHEPELPVPAEPVLEKLPPAPVVPKDTDRQLSKKELKKKELAELEAVLAELGLSGKDNTNGIDGQEETYDASREKKLEEQNVDGERKENAAGPTESKASKKKKAKKERASKEVKDSKEQLNVSDVNGPDEKTDNSELAEEDQSAPDVKEWLKKVASKKKKSSKEMDTAAKAVQVEAAARRAKLAAAKKKEKNHYNQQPVR</sequence>
<dbReference type="PANTHER" id="PTHR31365">
    <property type="entry name" value="EXPRESSED PROTEIN"/>
    <property type="match status" value="1"/>
</dbReference>
<feature type="compositionally biased region" description="Acidic residues" evidence="1">
    <location>
        <begin position="88"/>
        <end position="106"/>
    </location>
</feature>
<evidence type="ECO:0000256" key="1">
    <source>
        <dbReference type="SAM" id="MobiDB-lite"/>
    </source>
</evidence>
<proteinExistence type="predicted"/>